<accession>A0A6U5E4R5</accession>
<dbReference type="Pfam" id="PF00188">
    <property type="entry name" value="CAP"/>
    <property type="match status" value="1"/>
</dbReference>
<dbReference type="EMBL" id="HBFR01006471">
    <property type="protein sequence ID" value="CAD8877466.1"/>
    <property type="molecule type" value="Transcribed_RNA"/>
</dbReference>
<feature type="domain" description="SCP" evidence="2">
    <location>
        <begin position="32"/>
        <end position="133"/>
    </location>
</feature>
<dbReference type="InterPro" id="IPR014044">
    <property type="entry name" value="CAP_dom"/>
</dbReference>
<dbReference type="PANTHER" id="PTHR31157:SF1">
    <property type="entry name" value="SCP DOMAIN-CONTAINING PROTEIN"/>
    <property type="match status" value="1"/>
</dbReference>
<dbReference type="PANTHER" id="PTHR31157">
    <property type="entry name" value="SCP DOMAIN-CONTAINING PROTEIN"/>
    <property type="match status" value="1"/>
</dbReference>
<dbReference type="AlphaFoldDB" id="A0A6U5E4R5"/>
<dbReference type="InterPro" id="IPR035940">
    <property type="entry name" value="CAP_sf"/>
</dbReference>
<organism evidence="4">
    <name type="scientific">Corethron hystrix</name>
    <dbReference type="NCBI Taxonomy" id="216773"/>
    <lineage>
        <taxon>Eukaryota</taxon>
        <taxon>Sar</taxon>
        <taxon>Stramenopiles</taxon>
        <taxon>Ochrophyta</taxon>
        <taxon>Bacillariophyta</taxon>
        <taxon>Coscinodiscophyceae</taxon>
        <taxon>Corethrophycidae</taxon>
        <taxon>Corethrales</taxon>
        <taxon>Corethraceae</taxon>
        <taxon>Corethron</taxon>
    </lineage>
</organism>
<name>A0A6U5E4R5_9STRA</name>
<reference evidence="4" key="1">
    <citation type="submission" date="2021-01" db="EMBL/GenBank/DDBJ databases">
        <authorList>
            <person name="Corre E."/>
            <person name="Pelletier E."/>
            <person name="Niang G."/>
            <person name="Scheremetjew M."/>
            <person name="Finn R."/>
            <person name="Kale V."/>
            <person name="Holt S."/>
            <person name="Cochrane G."/>
            <person name="Meng A."/>
            <person name="Brown T."/>
            <person name="Cohen L."/>
        </authorList>
    </citation>
    <scope>NUCLEOTIDE SEQUENCE</scope>
    <source>
        <strain evidence="4">308</strain>
    </source>
</reference>
<evidence type="ECO:0000313" key="4">
    <source>
        <dbReference type="EMBL" id="CAD8877466.1"/>
    </source>
</evidence>
<protein>
    <recommendedName>
        <fullName evidence="2">SCP domain-containing protein</fullName>
    </recommendedName>
</protein>
<evidence type="ECO:0000256" key="1">
    <source>
        <dbReference type="SAM" id="SignalP"/>
    </source>
</evidence>
<evidence type="ECO:0000259" key="2">
    <source>
        <dbReference type="Pfam" id="PF00188"/>
    </source>
</evidence>
<dbReference type="EMBL" id="HBFR01006469">
    <property type="protein sequence ID" value="CAD8877464.1"/>
    <property type="molecule type" value="Transcribed_RNA"/>
</dbReference>
<gene>
    <name evidence="3" type="ORF">CHYS00102_LOCUS4648</name>
    <name evidence="4" type="ORF">CHYS00102_LOCUS4650</name>
</gene>
<feature type="signal peptide" evidence="1">
    <location>
        <begin position="1"/>
        <end position="24"/>
    </location>
</feature>
<sequence length="405" mass="44957">MKGRDVLYFALTAGLMLSVDFAAAENAKKLISLTNKKRRANGIKSLKFSEKGSQMAAAMARNLAESGTIKKSSDSSDSCHASYASLGHSGSSMTQIFNEWWKKQQKELLKEDYSYSGVGVVTRNSGKVVYAVQLLCGYDFVDHLTVQRNRNRVNAIRTDILSMENKIRASNNMEALVSSSALGDLVQKRVVQVANTNKLGLKLIAEDVEKVCKGNHIQLGTVAGTSVADVLNQWNINLMNIESNAYLYTGIGAAFRNDGAIFVMQLLCSKNPDGAETEKRRETPSERFRDDLFTAINEKRVDKGRHELKSSSLTAGDAQTWAENLSMSGEIKKDPSYKRGCDNFNSKVYQSVTKTSEINDILDDQDQQQFFLNNKVHFVGIGVESKDNEFFTVMNFCSYKPSVYG</sequence>
<feature type="chain" id="PRO_5035585744" description="SCP domain-containing protein" evidence="1">
    <location>
        <begin position="25"/>
        <end position="405"/>
    </location>
</feature>
<keyword evidence="1" id="KW-0732">Signal</keyword>
<evidence type="ECO:0000313" key="3">
    <source>
        <dbReference type="EMBL" id="CAD8877464.1"/>
    </source>
</evidence>
<dbReference type="SUPFAM" id="SSF55797">
    <property type="entry name" value="PR-1-like"/>
    <property type="match status" value="2"/>
</dbReference>
<dbReference type="Gene3D" id="3.40.33.10">
    <property type="entry name" value="CAP"/>
    <property type="match status" value="1"/>
</dbReference>
<proteinExistence type="predicted"/>